<dbReference type="Proteomes" id="UP000193136">
    <property type="component" value="Unassembled WGS sequence"/>
</dbReference>
<dbReference type="SUPFAM" id="SSF53850">
    <property type="entry name" value="Periplasmic binding protein-like II"/>
    <property type="match status" value="1"/>
</dbReference>
<dbReference type="PANTHER" id="PTHR30570:SF1">
    <property type="entry name" value="PHOSPHATE-BINDING PROTEIN PSTS"/>
    <property type="match status" value="1"/>
</dbReference>
<evidence type="ECO:0000313" key="4">
    <source>
        <dbReference type="EMBL" id="ORJ63368.1"/>
    </source>
</evidence>
<protein>
    <recommendedName>
        <fullName evidence="3">PBP domain-containing protein</fullName>
    </recommendedName>
</protein>
<name>A0A1X0YDX7_9BACT</name>
<dbReference type="AlphaFoldDB" id="A0A1X0YDX7"/>
<dbReference type="Gene3D" id="3.40.190.10">
    <property type="entry name" value="Periplasmic binding protein-like II"/>
    <property type="match status" value="2"/>
</dbReference>
<proteinExistence type="predicted"/>
<accession>A0A1X0YDX7</accession>
<dbReference type="STRING" id="1969733.B5V00_00450"/>
<feature type="chain" id="PRO_5012304027" description="PBP domain-containing protein" evidence="2">
    <location>
        <begin position="19"/>
        <end position="271"/>
    </location>
</feature>
<comment type="caution">
    <text evidence="4">The sequence shown here is derived from an EMBL/GenBank/DDBJ whole genome shotgun (WGS) entry which is preliminary data.</text>
</comment>
<evidence type="ECO:0000256" key="1">
    <source>
        <dbReference type="ARBA" id="ARBA00022729"/>
    </source>
</evidence>
<feature type="domain" description="PBP" evidence="3">
    <location>
        <begin position="21"/>
        <end position="255"/>
    </location>
</feature>
<dbReference type="PANTHER" id="PTHR30570">
    <property type="entry name" value="PERIPLASMIC PHOSPHATE BINDING COMPONENT OF PHOSPHATE ABC TRANSPORTER"/>
    <property type="match status" value="1"/>
</dbReference>
<keyword evidence="5" id="KW-1185">Reference proteome</keyword>
<gene>
    <name evidence="4" type="ORF">B5V00_00450</name>
</gene>
<feature type="signal peptide" evidence="2">
    <location>
        <begin position="1"/>
        <end position="18"/>
    </location>
</feature>
<keyword evidence="1 2" id="KW-0732">Signal</keyword>
<dbReference type="EMBL" id="NAAD01000001">
    <property type="protein sequence ID" value="ORJ63368.1"/>
    <property type="molecule type" value="Genomic_DNA"/>
</dbReference>
<evidence type="ECO:0000256" key="2">
    <source>
        <dbReference type="SAM" id="SignalP"/>
    </source>
</evidence>
<organism evidence="4 5">
    <name type="scientific">Geothermobacter hydrogeniphilus</name>
    <dbReference type="NCBI Taxonomy" id="1969733"/>
    <lineage>
        <taxon>Bacteria</taxon>
        <taxon>Pseudomonadati</taxon>
        <taxon>Thermodesulfobacteriota</taxon>
        <taxon>Desulfuromonadia</taxon>
        <taxon>Desulfuromonadales</taxon>
        <taxon>Geothermobacteraceae</taxon>
        <taxon>Geothermobacter</taxon>
    </lineage>
</organism>
<sequence>MVQAFRFMLLLFVGCAVAGHAGTAAGEIIFIPGTGDSQKLLRDLGELYGARQSDLVIIPESIGSSGGIRQVLRGKAVLARVARRLTATERAAGLRWKQFAFSPVVFATHVDQKDVSNLTTAQVEAVFSGVIRDWSELGGGAGKIYLAEREAGDSCRLVLAEFSPVFDLGRPPVGKILYSTSEMIRVLIRHRQTLGYLPLSATFGTSIRSLSLNGVRPTAESLRDGSYPLWLPLAVTWKGELKGPARRFVDFLFSPAARGRIKAFGLVPARP</sequence>
<reference evidence="4 5" key="1">
    <citation type="submission" date="2017-03" db="EMBL/GenBank/DDBJ databases">
        <title>Genome sequence of Geothermobacter sp. EPR-M, Deep-Sea Iron Reducer.</title>
        <authorList>
            <person name="Tully B."/>
            <person name="Savalia P."/>
            <person name="Abuyen K."/>
            <person name="Baughan C."/>
            <person name="Romero E."/>
            <person name="Ronkowski C."/>
            <person name="Torres B."/>
            <person name="Tremblay J."/>
            <person name="Trujillo A."/>
            <person name="Tyler M."/>
            <person name="Perez-Rodriguez I."/>
            <person name="Amend J."/>
        </authorList>
    </citation>
    <scope>NUCLEOTIDE SEQUENCE [LARGE SCALE GENOMIC DNA]</scope>
    <source>
        <strain evidence="4 5">EPR-M</strain>
    </source>
</reference>
<evidence type="ECO:0000259" key="3">
    <source>
        <dbReference type="Pfam" id="PF12849"/>
    </source>
</evidence>
<dbReference type="InterPro" id="IPR024370">
    <property type="entry name" value="PBP_domain"/>
</dbReference>
<evidence type="ECO:0000313" key="5">
    <source>
        <dbReference type="Proteomes" id="UP000193136"/>
    </source>
</evidence>
<dbReference type="Pfam" id="PF12849">
    <property type="entry name" value="PBP_like_2"/>
    <property type="match status" value="1"/>
</dbReference>
<dbReference type="InterPro" id="IPR050811">
    <property type="entry name" value="Phosphate_ABC_transporter"/>
</dbReference>